<feature type="domain" description="Alpha-carbonic anhydrase" evidence="8">
    <location>
        <begin position="15"/>
        <end position="246"/>
    </location>
</feature>
<protein>
    <recommendedName>
        <fullName evidence="2">carbonic anhydrase</fullName>
        <ecNumber evidence="2">4.2.1.1</ecNumber>
    </recommendedName>
</protein>
<comment type="catalytic activity">
    <reaction evidence="6">
        <text>hydrogencarbonate + H(+) = CO2 + H2O</text>
        <dbReference type="Rhea" id="RHEA:10748"/>
        <dbReference type="ChEBI" id="CHEBI:15377"/>
        <dbReference type="ChEBI" id="CHEBI:15378"/>
        <dbReference type="ChEBI" id="CHEBI:16526"/>
        <dbReference type="ChEBI" id="CHEBI:17544"/>
        <dbReference type="EC" id="4.2.1.1"/>
    </reaction>
</comment>
<dbReference type="Pfam" id="PF00194">
    <property type="entry name" value="Carb_anhydrase"/>
    <property type="match status" value="1"/>
</dbReference>
<keyword evidence="3" id="KW-0479">Metal-binding</keyword>
<dbReference type="CDD" id="cd03124">
    <property type="entry name" value="alpha_CA_prokaryotic_like"/>
    <property type="match status" value="1"/>
</dbReference>
<keyword evidence="4" id="KW-0862">Zinc</keyword>
<evidence type="ECO:0000256" key="3">
    <source>
        <dbReference type="ARBA" id="ARBA00022723"/>
    </source>
</evidence>
<accession>A0ABW0EGM1</accession>
<name>A0ABW0EGM1_9PSEU</name>
<comment type="caution">
    <text evidence="9">The sequence shown here is derived from an EMBL/GenBank/DDBJ whole genome shotgun (WGS) entry which is preliminary data.</text>
</comment>
<dbReference type="InterPro" id="IPR036398">
    <property type="entry name" value="CA_dom_sf"/>
</dbReference>
<evidence type="ECO:0000256" key="5">
    <source>
        <dbReference type="ARBA" id="ARBA00023239"/>
    </source>
</evidence>
<evidence type="ECO:0000256" key="4">
    <source>
        <dbReference type="ARBA" id="ARBA00022833"/>
    </source>
</evidence>
<dbReference type="InterPro" id="IPR041891">
    <property type="entry name" value="Alpha_CA_prokaryot-like"/>
</dbReference>
<dbReference type="Gene3D" id="3.10.200.10">
    <property type="entry name" value="Alpha carbonic anhydrase"/>
    <property type="match status" value="1"/>
</dbReference>
<evidence type="ECO:0000313" key="9">
    <source>
        <dbReference type="EMBL" id="MFC5286509.1"/>
    </source>
</evidence>
<evidence type="ECO:0000256" key="1">
    <source>
        <dbReference type="ARBA" id="ARBA00010718"/>
    </source>
</evidence>
<gene>
    <name evidence="9" type="ORF">ACFPM7_05550</name>
</gene>
<keyword evidence="5" id="KW-0456">Lyase</keyword>
<reference evidence="10" key="1">
    <citation type="journal article" date="2019" name="Int. J. Syst. Evol. Microbiol.">
        <title>The Global Catalogue of Microorganisms (GCM) 10K type strain sequencing project: providing services to taxonomists for standard genome sequencing and annotation.</title>
        <authorList>
            <consortium name="The Broad Institute Genomics Platform"/>
            <consortium name="The Broad Institute Genome Sequencing Center for Infectious Disease"/>
            <person name="Wu L."/>
            <person name="Ma J."/>
        </authorList>
    </citation>
    <scope>NUCLEOTIDE SEQUENCE [LARGE SCALE GENOMIC DNA]</scope>
    <source>
        <strain evidence="10">CCUG 59778</strain>
    </source>
</reference>
<organism evidence="9 10">
    <name type="scientific">Actinokineospora guangxiensis</name>
    <dbReference type="NCBI Taxonomy" id="1490288"/>
    <lineage>
        <taxon>Bacteria</taxon>
        <taxon>Bacillati</taxon>
        <taxon>Actinomycetota</taxon>
        <taxon>Actinomycetes</taxon>
        <taxon>Pseudonocardiales</taxon>
        <taxon>Pseudonocardiaceae</taxon>
        <taxon>Actinokineospora</taxon>
    </lineage>
</organism>
<dbReference type="EC" id="4.2.1.1" evidence="2"/>
<dbReference type="PANTHER" id="PTHR18952:SF265">
    <property type="entry name" value="CARBONIC ANHYDRASE"/>
    <property type="match status" value="1"/>
</dbReference>
<evidence type="ECO:0000256" key="7">
    <source>
        <dbReference type="SAM" id="SignalP"/>
    </source>
</evidence>
<dbReference type="InterPro" id="IPR023561">
    <property type="entry name" value="Carbonic_anhydrase_a-class"/>
</dbReference>
<keyword evidence="7" id="KW-0732">Signal</keyword>
<dbReference type="SUPFAM" id="SSF51069">
    <property type="entry name" value="Carbonic anhydrase"/>
    <property type="match status" value="1"/>
</dbReference>
<evidence type="ECO:0000256" key="6">
    <source>
        <dbReference type="ARBA" id="ARBA00048348"/>
    </source>
</evidence>
<evidence type="ECO:0000259" key="8">
    <source>
        <dbReference type="PROSITE" id="PS51144"/>
    </source>
</evidence>
<proteinExistence type="inferred from homology"/>
<dbReference type="InterPro" id="IPR001148">
    <property type="entry name" value="CA_dom"/>
</dbReference>
<keyword evidence="10" id="KW-1185">Reference proteome</keyword>
<feature type="signal peptide" evidence="7">
    <location>
        <begin position="1"/>
        <end position="27"/>
    </location>
</feature>
<dbReference type="PROSITE" id="PS51144">
    <property type="entry name" value="ALPHA_CA_2"/>
    <property type="match status" value="1"/>
</dbReference>
<dbReference type="Proteomes" id="UP001596157">
    <property type="component" value="Unassembled WGS sequence"/>
</dbReference>
<feature type="chain" id="PRO_5047343000" description="carbonic anhydrase" evidence="7">
    <location>
        <begin position="28"/>
        <end position="246"/>
    </location>
</feature>
<comment type="similarity">
    <text evidence="1">Belongs to the alpha-carbonic anhydrase family.</text>
</comment>
<dbReference type="RefSeq" id="WP_378244505.1">
    <property type="nucleotide sequence ID" value="NZ_JBHSKF010000002.1"/>
</dbReference>
<dbReference type="EMBL" id="JBHSKF010000002">
    <property type="protein sequence ID" value="MFC5286509.1"/>
    <property type="molecule type" value="Genomic_DNA"/>
</dbReference>
<evidence type="ECO:0000256" key="2">
    <source>
        <dbReference type="ARBA" id="ARBA00012925"/>
    </source>
</evidence>
<dbReference type="SMART" id="SM01057">
    <property type="entry name" value="Carb_anhydrase"/>
    <property type="match status" value="1"/>
</dbReference>
<dbReference type="PANTHER" id="PTHR18952">
    <property type="entry name" value="CARBONIC ANHYDRASE"/>
    <property type="match status" value="1"/>
</dbReference>
<evidence type="ECO:0000313" key="10">
    <source>
        <dbReference type="Proteomes" id="UP001596157"/>
    </source>
</evidence>
<sequence>MTIKRVAATLVPLSLAVAMSVASGTTAQSQAPKQSPVNVTPNAVTVDPGQAPLLVTYGHSDLELHYVRKDQAQANGCTTRDHEETEEAEVEAGAGHVTLAGVRYDLVQFHFHTPSEHRFGGHSLPLEMHLVHKSAADQLLVIGVPLRAGARSSVDTVLATLAPECGTDVHLSDFDLNTLLPANRSTLRYQGSLTTAPFTEGVQWMLMAEKTVTQATITRFKNLFQNGNSRATQPLNGRDLTLVPQN</sequence>